<evidence type="ECO:0000256" key="2">
    <source>
        <dbReference type="ARBA" id="ARBA00022475"/>
    </source>
</evidence>
<dbReference type="Gene3D" id="1.20.81.30">
    <property type="entry name" value="Type II secretion system (T2SS), domain F"/>
    <property type="match status" value="1"/>
</dbReference>
<dbReference type="PANTHER" id="PTHR35007">
    <property type="entry name" value="INTEGRAL MEMBRANE PROTEIN-RELATED"/>
    <property type="match status" value="1"/>
</dbReference>
<feature type="transmembrane region" description="Helical" evidence="6">
    <location>
        <begin position="292"/>
        <end position="311"/>
    </location>
</feature>
<feature type="domain" description="Type II secretion system protein GspF" evidence="7">
    <location>
        <begin position="152"/>
        <end position="277"/>
    </location>
</feature>
<evidence type="ECO:0000259" key="7">
    <source>
        <dbReference type="Pfam" id="PF00482"/>
    </source>
</evidence>
<dbReference type="EMBL" id="VBOV01000118">
    <property type="protein sequence ID" value="TMQ58795.1"/>
    <property type="molecule type" value="Genomic_DNA"/>
</dbReference>
<evidence type="ECO:0000256" key="4">
    <source>
        <dbReference type="ARBA" id="ARBA00022989"/>
    </source>
</evidence>
<evidence type="ECO:0000313" key="9">
    <source>
        <dbReference type="EMBL" id="TMQ58795.1"/>
    </source>
</evidence>
<dbReference type="InterPro" id="IPR042094">
    <property type="entry name" value="T2SS_GspF_sf"/>
</dbReference>
<accession>A0A538SJE2</accession>
<keyword evidence="2" id="KW-1003">Cell membrane</keyword>
<organism evidence="8 10">
    <name type="scientific">Eiseniibacteriota bacterium</name>
    <dbReference type="NCBI Taxonomy" id="2212470"/>
    <lineage>
        <taxon>Bacteria</taxon>
        <taxon>Candidatus Eiseniibacteriota</taxon>
    </lineage>
</organism>
<reference evidence="10 11" key="1">
    <citation type="journal article" date="2019" name="Nat. Microbiol.">
        <title>Mediterranean grassland soil C-N compound turnover is dependent on rainfall and depth, and is mediated by genomically divergent microorganisms.</title>
        <authorList>
            <person name="Diamond S."/>
            <person name="Andeer P.F."/>
            <person name="Li Z."/>
            <person name="Crits-Christoph A."/>
            <person name="Burstein D."/>
            <person name="Anantharaman K."/>
            <person name="Lane K.R."/>
            <person name="Thomas B.C."/>
            <person name="Pan C."/>
            <person name="Northen T.R."/>
            <person name="Banfield J.F."/>
        </authorList>
    </citation>
    <scope>NUCLEOTIDE SEQUENCE [LARGE SCALE GENOMIC DNA]</scope>
    <source>
        <strain evidence="8">WS_1</strain>
        <strain evidence="9">WS_5</strain>
    </source>
</reference>
<evidence type="ECO:0000256" key="6">
    <source>
        <dbReference type="SAM" id="Phobius"/>
    </source>
</evidence>
<evidence type="ECO:0000256" key="1">
    <source>
        <dbReference type="ARBA" id="ARBA00004651"/>
    </source>
</evidence>
<gene>
    <name evidence="8" type="ORF">E6K71_00325</name>
    <name evidence="9" type="ORF">E6K75_04875</name>
</gene>
<proteinExistence type="predicted"/>
<dbReference type="Proteomes" id="UP000316292">
    <property type="component" value="Unassembled WGS sequence"/>
</dbReference>
<dbReference type="Pfam" id="PF00482">
    <property type="entry name" value="T2SSF"/>
    <property type="match status" value="1"/>
</dbReference>
<evidence type="ECO:0000313" key="10">
    <source>
        <dbReference type="Proteomes" id="UP000316292"/>
    </source>
</evidence>
<dbReference type="Proteomes" id="UP000320913">
    <property type="component" value="Unassembled WGS sequence"/>
</dbReference>
<evidence type="ECO:0000256" key="5">
    <source>
        <dbReference type="ARBA" id="ARBA00023136"/>
    </source>
</evidence>
<protein>
    <submittedName>
        <fullName evidence="8">Type II secretion system F family protein</fullName>
    </submittedName>
</protein>
<comment type="caution">
    <text evidence="8">The sequence shown here is derived from an EMBL/GenBank/DDBJ whole genome shotgun (WGS) entry which is preliminary data.</text>
</comment>
<comment type="subcellular location">
    <subcellularLocation>
        <location evidence="1">Cell membrane</location>
        <topology evidence="1">Multi-pass membrane protein</topology>
    </subcellularLocation>
</comment>
<sequence>MIFFFVSLLIFCATVALYFSLLLRKREQSTQKLKERVGVAKPVQGEWAPLAVERDERLSAIPAIDRVLRGLAIARRLELLLYQAGMSIRVGSFLLLIALLGITGFIVGIGVFHKALHGVVFMLVLGFIPFIIVRHRRGVRQQQFSEEFPDALDLLVSALRAGISFSAALQVVSEESPEPVRSEFAILVEEQTLGLELRDALTNMTNRVPSLDLKFFATAVTLQRSTGGNLTEVLENTSRLIRDRFRILGDVKTFTAAGRLTGMILSALPLGMCVLMLMGAPEYFRLMWDHPTGRSILGMAFMLQFLGWLAIRRIVDVKV</sequence>
<dbReference type="PANTHER" id="PTHR35007:SF1">
    <property type="entry name" value="PILUS ASSEMBLY PROTEIN"/>
    <property type="match status" value="1"/>
</dbReference>
<evidence type="ECO:0000313" key="11">
    <source>
        <dbReference type="Proteomes" id="UP000320913"/>
    </source>
</evidence>
<keyword evidence="3 6" id="KW-0812">Transmembrane</keyword>
<feature type="transmembrane region" description="Helical" evidence="6">
    <location>
        <begin position="90"/>
        <end position="109"/>
    </location>
</feature>
<dbReference type="GO" id="GO:0005886">
    <property type="term" value="C:plasma membrane"/>
    <property type="evidence" value="ECO:0007669"/>
    <property type="project" value="UniProtKB-SubCell"/>
</dbReference>
<keyword evidence="5 6" id="KW-0472">Membrane</keyword>
<feature type="transmembrane region" description="Helical" evidence="6">
    <location>
        <begin position="115"/>
        <end position="133"/>
    </location>
</feature>
<evidence type="ECO:0000256" key="3">
    <source>
        <dbReference type="ARBA" id="ARBA00022692"/>
    </source>
</evidence>
<keyword evidence="4 6" id="KW-1133">Transmembrane helix</keyword>
<feature type="transmembrane region" description="Helical" evidence="6">
    <location>
        <begin position="260"/>
        <end position="280"/>
    </location>
</feature>
<name>A0A538SJE2_UNCEI</name>
<evidence type="ECO:0000313" key="8">
    <source>
        <dbReference type="EMBL" id="TMQ51494.1"/>
    </source>
</evidence>
<dbReference type="EMBL" id="VBOR01000008">
    <property type="protein sequence ID" value="TMQ51494.1"/>
    <property type="molecule type" value="Genomic_DNA"/>
</dbReference>
<dbReference type="InterPro" id="IPR018076">
    <property type="entry name" value="T2SS_GspF_dom"/>
</dbReference>
<dbReference type="AlphaFoldDB" id="A0A538SJE2"/>
<feature type="transmembrane region" description="Helical" evidence="6">
    <location>
        <begin position="6"/>
        <end position="23"/>
    </location>
</feature>